<keyword evidence="3" id="KW-1185">Reference proteome</keyword>
<evidence type="ECO:0000313" key="2">
    <source>
        <dbReference type="EMBL" id="NEN23751.1"/>
    </source>
</evidence>
<dbReference type="AlphaFoldDB" id="A0A7K3WRS2"/>
<dbReference type="InterPro" id="IPR013766">
    <property type="entry name" value="Thioredoxin_domain"/>
</dbReference>
<proteinExistence type="predicted"/>
<accession>A0A7K3WRS2</accession>
<dbReference type="SUPFAM" id="SSF52833">
    <property type="entry name" value="Thioredoxin-like"/>
    <property type="match status" value="1"/>
</dbReference>
<dbReference type="CDD" id="cd02966">
    <property type="entry name" value="TlpA_like_family"/>
    <property type="match status" value="1"/>
</dbReference>
<protein>
    <submittedName>
        <fullName evidence="2">TlpA family protein disulfide reductase</fullName>
    </submittedName>
</protein>
<reference evidence="2 3" key="1">
    <citation type="submission" date="2020-02" db="EMBL/GenBank/DDBJ databases">
        <title>Out from the shadows clarifying the taxonomy of the family Cryomorphaceae and related taxa by utilizing the GTDB taxonomic framework.</title>
        <authorList>
            <person name="Bowman J.P."/>
        </authorList>
    </citation>
    <scope>NUCLEOTIDE SEQUENCE [LARGE SCALE GENOMIC DNA]</scope>
    <source>
        <strain evidence="2 3">QSSC 1-22</strain>
    </source>
</reference>
<organism evidence="2 3">
    <name type="scientific">Cryomorpha ignava</name>
    <dbReference type="NCBI Taxonomy" id="101383"/>
    <lineage>
        <taxon>Bacteria</taxon>
        <taxon>Pseudomonadati</taxon>
        <taxon>Bacteroidota</taxon>
        <taxon>Flavobacteriia</taxon>
        <taxon>Flavobacteriales</taxon>
        <taxon>Cryomorphaceae</taxon>
        <taxon>Cryomorpha</taxon>
    </lineage>
</organism>
<name>A0A7K3WRS2_9FLAO</name>
<dbReference type="PROSITE" id="PS51352">
    <property type="entry name" value="THIOREDOXIN_2"/>
    <property type="match status" value="1"/>
</dbReference>
<evidence type="ECO:0000259" key="1">
    <source>
        <dbReference type="PROSITE" id="PS51352"/>
    </source>
</evidence>
<feature type="domain" description="Thioredoxin" evidence="1">
    <location>
        <begin position="1"/>
        <end position="146"/>
    </location>
</feature>
<dbReference type="InterPro" id="IPR036249">
    <property type="entry name" value="Thioredoxin-like_sf"/>
</dbReference>
<dbReference type="Gene3D" id="3.40.30.10">
    <property type="entry name" value="Glutaredoxin"/>
    <property type="match status" value="1"/>
</dbReference>
<evidence type="ECO:0000313" key="3">
    <source>
        <dbReference type="Proteomes" id="UP000486602"/>
    </source>
</evidence>
<comment type="caution">
    <text evidence="2">The sequence shown here is derived from an EMBL/GenBank/DDBJ whole genome shotgun (WGS) entry which is preliminary data.</text>
</comment>
<dbReference type="RefSeq" id="WP_163285147.1">
    <property type="nucleotide sequence ID" value="NZ_JAAGVY010000015.1"/>
</dbReference>
<sequence>MEIGKPLPGWSLASIFNDEVPQKDEFVGKPLLILFFYLGCPGCLGRAIPFANRIVVERGVSIQVLGIHTNYAGPEYSPEEMAAARDEFYIRFPIFYDTGISATFHDYKGAGTPHWILVNADGIVVDSIFGSDPNRALLRLDYHLIEMLGEI</sequence>
<dbReference type="Proteomes" id="UP000486602">
    <property type="component" value="Unassembled WGS sequence"/>
</dbReference>
<gene>
    <name evidence="2" type="ORF">G3O08_09585</name>
</gene>
<dbReference type="EMBL" id="JAAGVY010000015">
    <property type="protein sequence ID" value="NEN23751.1"/>
    <property type="molecule type" value="Genomic_DNA"/>
</dbReference>